<gene>
    <name evidence="3" type="ORF">DQG23_00245</name>
</gene>
<dbReference type="SUPFAM" id="SSF53187">
    <property type="entry name" value="Zn-dependent exopeptidases"/>
    <property type="match status" value="1"/>
</dbReference>
<keyword evidence="1" id="KW-0378">Hydrolase</keyword>
<dbReference type="GO" id="GO:0009253">
    <property type="term" value="P:peptidoglycan catabolic process"/>
    <property type="evidence" value="ECO:0007669"/>
    <property type="project" value="InterPro"/>
</dbReference>
<sequence>MSYLIALDDGHEYNTPGKRTPKFENGSFMHEWEFNNRVKEILKEELIRCGFRIIDCNPDKKETSLAERVKIANNAGADFYLSIHANALNGTWGTHGGIETYAILKGGEGERIGRIIHKYLLQGTKLRDRGVKDGGWLYVVKNTKMPAVLVECAFMDNKYEAELLRSEAYRQECAVELAKALCEGFKITYKAKQTETVPSKSEVYAYGVYKNNVYVKGFNDYYQAVAHCKEINGSFIKDYNSGKTVYGKAPVPVHKVDVSKYPVLKKNSTGEYVKTLQTKLGGLSIDGSFGPLTDTAVRAFQKKNGLVVDGVVGPKTWDKLING</sequence>
<dbReference type="InterPro" id="IPR002477">
    <property type="entry name" value="Peptidoglycan-bd-like"/>
</dbReference>
<name>A0A329MTH0_9BACL</name>
<keyword evidence="4" id="KW-1185">Reference proteome</keyword>
<dbReference type="InterPro" id="IPR036365">
    <property type="entry name" value="PGBD-like_sf"/>
</dbReference>
<dbReference type="InterPro" id="IPR002508">
    <property type="entry name" value="MurNAc-LAA_cat"/>
</dbReference>
<dbReference type="RefSeq" id="WP_113028797.1">
    <property type="nucleotide sequence ID" value="NZ_QMFB01000001.1"/>
</dbReference>
<organism evidence="3 4">
    <name type="scientific">Paenibacillus contaminans</name>
    <dbReference type="NCBI Taxonomy" id="450362"/>
    <lineage>
        <taxon>Bacteria</taxon>
        <taxon>Bacillati</taxon>
        <taxon>Bacillota</taxon>
        <taxon>Bacilli</taxon>
        <taxon>Bacillales</taxon>
        <taxon>Paenibacillaceae</taxon>
        <taxon>Paenibacillus</taxon>
    </lineage>
</organism>
<dbReference type="CDD" id="cd02696">
    <property type="entry name" value="MurNAc-LAA"/>
    <property type="match status" value="1"/>
</dbReference>
<dbReference type="InterPro" id="IPR050695">
    <property type="entry name" value="N-acetylmuramoyl_amidase_3"/>
</dbReference>
<evidence type="ECO:0000259" key="2">
    <source>
        <dbReference type="SMART" id="SM00646"/>
    </source>
</evidence>
<dbReference type="Gene3D" id="1.10.101.10">
    <property type="entry name" value="PGBD-like superfamily/PGBD"/>
    <property type="match status" value="1"/>
</dbReference>
<dbReference type="AlphaFoldDB" id="A0A329MTH0"/>
<proteinExistence type="predicted"/>
<dbReference type="SUPFAM" id="SSF47090">
    <property type="entry name" value="PGBD-like"/>
    <property type="match status" value="1"/>
</dbReference>
<dbReference type="Pfam" id="PF01471">
    <property type="entry name" value="PG_binding_1"/>
    <property type="match status" value="1"/>
</dbReference>
<evidence type="ECO:0000313" key="3">
    <source>
        <dbReference type="EMBL" id="RAV22686.1"/>
    </source>
</evidence>
<evidence type="ECO:0000313" key="4">
    <source>
        <dbReference type="Proteomes" id="UP000250369"/>
    </source>
</evidence>
<feature type="domain" description="MurNAc-LAA" evidence="2">
    <location>
        <begin position="69"/>
        <end position="182"/>
    </location>
</feature>
<dbReference type="EMBL" id="QMFB01000001">
    <property type="protein sequence ID" value="RAV22686.1"/>
    <property type="molecule type" value="Genomic_DNA"/>
</dbReference>
<protein>
    <recommendedName>
        <fullName evidence="2">MurNAc-LAA domain-containing protein</fullName>
    </recommendedName>
</protein>
<dbReference type="Proteomes" id="UP000250369">
    <property type="component" value="Unassembled WGS sequence"/>
</dbReference>
<evidence type="ECO:0000256" key="1">
    <source>
        <dbReference type="ARBA" id="ARBA00022801"/>
    </source>
</evidence>
<dbReference type="GO" id="GO:0008745">
    <property type="term" value="F:N-acetylmuramoyl-L-alanine amidase activity"/>
    <property type="evidence" value="ECO:0007669"/>
    <property type="project" value="InterPro"/>
</dbReference>
<dbReference type="PANTHER" id="PTHR30404:SF0">
    <property type="entry name" value="N-ACETYLMURAMOYL-L-ALANINE AMIDASE AMIC"/>
    <property type="match status" value="1"/>
</dbReference>
<dbReference type="Gene3D" id="3.40.630.40">
    <property type="entry name" value="Zn-dependent exopeptidases"/>
    <property type="match status" value="1"/>
</dbReference>
<comment type="caution">
    <text evidence="3">The sequence shown here is derived from an EMBL/GenBank/DDBJ whole genome shotgun (WGS) entry which is preliminary data.</text>
</comment>
<dbReference type="SMART" id="SM00646">
    <property type="entry name" value="Ami_3"/>
    <property type="match status" value="1"/>
</dbReference>
<accession>A0A329MTH0</accession>
<dbReference type="PANTHER" id="PTHR30404">
    <property type="entry name" value="N-ACETYLMURAMOYL-L-ALANINE AMIDASE"/>
    <property type="match status" value="1"/>
</dbReference>
<dbReference type="InterPro" id="IPR036366">
    <property type="entry name" value="PGBDSf"/>
</dbReference>
<dbReference type="GO" id="GO:0030288">
    <property type="term" value="C:outer membrane-bounded periplasmic space"/>
    <property type="evidence" value="ECO:0007669"/>
    <property type="project" value="TreeGrafter"/>
</dbReference>
<reference evidence="3 4" key="1">
    <citation type="journal article" date="2009" name="Int. J. Syst. Evol. Microbiol.">
        <title>Paenibacillus contaminans sp. nov., isolated from a contaminated laboratory plate.</title>
        <authorList>
            <person name="Chou J.H."/>
            <person name="Lee J.H."/>
            <person name="Lin M.C."/>
            <person name="Chang P.S."/>
            <person name="Arun A.B."/>
            <person name="Young C.C."/>
            <person name="Chen W.M."/>
        </authorList>
    </citation>
    <scope>NUCLEOTIDE SEQUENCE [LARGE SCALE GENOMIC DNA]</scope>
    <source>
        <strain evidence="3 4">CKOBP-6</strain>
    </source>
</reference>
<dbReference type="Pfam" id="PF01520">
    <property type="entry name" value="Amidase_3"/>
    <property type="match status" value="1"/>
</dbReference>